<name>A0A0D1ZYW1_9EURO</name>
<dbReference type="STRING" id="569365.A0A0D1ZYW1"/>
<dbReference type="Proteomes" id="UP000054466">
    <property type="component" value="Unassembled WGS sequence"/>
</dbReference>
<evidence type="ECO:0000256" key="1">
    <source>
        <dbReference type="SAM" id="Phobius"/>
    </source>
</evidence>
<dbReference type="PANTHER" id="PTHR33112">
    <property type="entry name" value="DOMAIN PROTEIN, PUTATIVE-RELATED"/>
    <property type="match status" value="1"/>
</dbReference>
<evidence type="ECO:0000313" key="3">
    <source>
        <dbReference type="EMBL" id="KIW33326.1"/>
    </source>
</evidence>
<dbReference type="RefSeq" id="XP_016253542.1">
    <property type="nucleotide sequence ID" value="XM_016386614.1"/>
</dbReference>
<keyword evidence="1" id="KW-0472">Membrane</keyword>
<proteinExistence type="predicted"/>
<dbReference type="VEuPathDB" id="FungiDB:PV07_00183"/>
<reference evidence="3 4" key="1">
    <citation type="submission" date="2015-01" db="EMBL/GenBank/DDBJ databases">
        <title>The Genome Sequence of Cladophialophora immunda CBS83496.</title>
        <authorList>
            <consortium name="The Broad Institute Genomics Platform"/>
            <person name="Cuomo C."/>
            <person name="de Hoog S."/>
            <person name="Gorbushina A."/>
            <person name="Stielow B."/>
            <person name="Teixiera M."/>
            <person name="Abouelleil A."/>
            <person name="Chapman S.B."/>
            <person name="Priest M."/>
            <person name="Young S.K."/>
            <person name="Wortman J."/>
            <person name="Nusbaum C."/>
            <person name="Birren B."/>
        </authorList>
    </citation>
    <scope>NUCLEOTIDE SEQUENCE [LARGE SCALE GENOMIC DNA]</scope>
    <source>
        <strain evidence="3 4">CBS 83496</strain>
    </source>
</reference>
<keyword evidence="1" id="KW-0812">Transmembrane</keyword>
<dbReference type="InterPro" id="IPR010730">
    <property type="entry name" value="HET"/>
</dbReference>
<dbReference type="PANTHER" id="PTHR33112:SF10">
    <property type="entry name" value="TOL"/>
    <property type="match status" value="1"/>
</dbReference>
<sequence>MWEQASAALQQHYKSLIPALDYRHNPRFAWAAVLQAYPLLLLKTLPWTKSSSLVAVLFYTVPVTSVATLLLFAAYGHDPAYLNASILDRGVFDGRTSVFCETCNNTAISSSERDYLRDQQHHLTTASLQRSAESGCRICAVLWERRTRILKDFVKDLKYWEPATTYAWRHDSLIFNFKHDCLRAQECRFRICKAQELDRDTDGQEAQDTPRLLLLPELSNHTGCDDTLSLAAKWLQNCLIYHGVCNKNRVLAFRPSRLLRLGDDKISIHLAEDMPKRVSYLTLSHCWGKSDTIKLLCCNQAAFRTNIAWDDLPRTFQDAVSLTKRLGFLYLWIDSLCIIQDSPEDWDREAKLMGNIYKNAVCNIAASGASDNSQGCFFSRNPNTLQPAILPSKSQEEEYLINETDIFDDHILYTRAWVLQEALLARRTLDCGRGQLFWRCGEMRASEVFPSGVSRYILHERHPASNFGFRTSDGEALILDVNILEGRLRDKSQIFQLPTAPGKASITTSPNDSTFGLWAVIVGYYTEMKLTKDADRTVALSGIIDIFRPFFGAHSHGLWHIFMPVELLWTAKGATARPSIQRAPTWSWMSLEGPMTYADCKFKYGVDILVTQFISIETKEHETQLRLTAPLLRATWRVDEATKPRKSAVISSIESNDQPVMFMEMRITTGSCGNIYFDHWDEEMPVKNIFCIPIKVDKGQYSWINLPDITGLVLHEVRDDVFIRVGHFDACMKTWMPLLQKAERREIIVI</sequence>
<keyword evidence="1" id="KW-1133">Transmembrane helix</keyword>
<dbReference type="OrthoDB" id="5362512at2759"/>
<dbReference type="EMBL" id="KN847040">
    <property type="protein sequence ID" value="KIW33326.1"/>
    <property type="molecule type" value="Genomic_DNA"/>
</dbReference>
<gene>
    <name evidence="3" type="ORF">PV07_00183</name>
</gene>
<keyword evidence="4" id="KW-1185">Reference proteome</keyword>
<dbReference type="AlphaFoldDB" id="A0A0D1ZYW1"/>
<feature type="transmembrane region" description="Helical" evidence="1">
    <location>
        <begin position="53"/>
        <end position="75"/>
    </location>
</feature>
<protein>
    <recommendedName>
        <fullName evidence="2">Heterokaryon incompatibility domain-containing protein</fullName>
    </recommendedName>
</protein>
<evidence type="ECO:0000313" key="4">
    <source>
        <dbReference type="Proteomes" id="UP000054466"/>
    </source>
</evidence>
<evidence type="ECO:0000259" key="2">
    <source>
        <dbReference type="Pfam" id="PF06985"/>
    </source>
</evidence>
<accession>A0A0D1ZYW1</accession>
<feature type="domain" description="Heterokaryon incompatibility" evidence="2">
    <location>
        <begin position="280"/>
        <end position="421"/>
    </location>
</feature>
<dbReference type="HOGENOM" id="CLU_002639_3_0_1"/>
<dbReference type="Pfam" id="PF06985">
    <property type="entry name" value="HET"/>
    <property type="match status" value="1"/>
</dbReference>
<dbReference type="GeneID" id="27339377"/>
<organism evidence="3 4">
    <name type="scientific">Cladophialophora immunda</name>
    <dbReference type="NCBI Taxonomy" id="569365"/>
    <lineage>
        <taxon>Eukaryota</taxon>
        <taxon>Fungi</taxon>
        <taxon>Dikarya</taxon>
        <taxon>Ascomycota</taxon>
        <taxon>Pezizomycotina</taxon>
        <taxon>Eurotiomycetes</taxon>
        <taxon>Chaetothyriomycetidae</taxon>
        <taxon>Chaetothyriales</taxon>
        <taxon>Herpotrichiellaceae</taxon>
        <taxon>Cladophialophora</taxon>
    </lineage>
</organism>